<dbReference type="SUPFAM" id="SSF55347">
    <property type="entry name" value="Glyceraldehyde-3-phosphate dehydrogenase-like, C-terminal domain"/>
    <property type="match status" value="1"/>
</dbReference>
<dbReference type="EMBL" id="JAGTTM010000001">
    <property type="protein sequence ID" value="MCC2028878.1"/>
    <property type="molecule type" value="Genomic_DNA"/>
</dbReference>
<dbReference type="SUPFAM" id="SSF51735">
    <property type="entry name" value="NAD(P)-binding Rossmann-fold domains"/>
    <property type="match status" value="1"/>
</dbReference>
<comment type="caution">
    <text evidence="4">The sequence shown here is derived from an EMBL/GenBank/DDBJ whole genome shotgun (WGS) entry which is preliminary data.</text>
</comment>
<dbReference type="Gene3D" id="3.30.360.10">
    <property type="entry name" value="Dihydrodipicolinate Reductase, domain 2"/>
    <property type="match status" value="1"/>
</dbReference>
<protein>
    <submittedName>
        <fullName evidence="4">Gfo/Idh/MocA family oxidoreductase</fullName>
    </submittedName>
</protein>
<dbReference type="InterPro" id="IPR000683">
    <property type="entry name" value="Gfo/Idh/MocA-like_OxRdtase_N"/>
</dbReference>
<feature type="domain" description="Gfo/Idh/MocA-like oxidoreductase N-terminal" evidence="2">
    <location>
        <begin position="4"/>
        <end position="127"/>
    </location>
</feature>
<dbReference type="Proteomes" id="UP001139289">
    <property type="component" value="Unassembled WGS sequence"/>
</dbReference>
<dbReference type="Gene3D" id="3.40.50.720">
    <property type="entry name" value="NAD(P)-binding Rossmann-like Domain"/>
    <property type="match status" value="1"/>
</dbReference>
<feature type="domain" description="GFO/IDH/MocA-like oxidoreductase" evidence="3">
    <location>
        <begin position="138"/>
        <end position="273"/>
    </location>
</feature>
<dbReference type="PANTHER" id="PTHR43249">
    <property type="entry name" value="UDP-N-ACETYL-2-AMINO-2-DEOXY-D-GLUCURONATE OXIDASE"/>
    <property type="match status" value="1"/>
</dbReference>
<name>A0A9X1LNA5_9MICO</name>
<keyword evidence="1" id="KW-0520">NAD</keyword>
<proteinExistence type="predicted"/>
<dbReference type="GO" id="GO:0000166">
    <property type="term" value="F:nucleotide binding"/>
    <property type="evidence" value="ECO:0007669"/>
    <property type="project" value="InterPro"/>
</dbReference>
<dbReference type="RefSeq" id="WP_227530079.1">
    <property type="nucleotide sequence ID" value="NZ_JAGTTM010000001.1"/>
</dbReference>
<evidence type="ECO:0000259" key="2">
    <source>
        <dbReference type="Pfam" id="PF01408"/>
    </source>
</evidence>
<dbReference type="Pfam" id="PF22725">
    <property type="entry name" value="GFO_IDH_MocA_C3"/>
    <property type="match status" value="1"/>
</dbReference>
<dbReference type="PANTHER" id="PTHR43249:SF1">
    <property type="entry name" value="D-GLUCOSIDE 3-DEHYDROGENASE"/>
    <property type="match status" value="1"/>
</dbReference>
<accession>A0A9X1LNA5</accession>
<reference evidence="4" key="1">
    <citation type="submission" date="2021-04" db="EMBL/GenBank/DDBJ databases">
        <title>Microbacterium tenobrionis sp. nov. and Microbacterium allomyrinae sp. nov., isolated from larvae of Tenobrio molitor and Allomyrina dichotoma, respectively.</title>
        <authorList>
            <person name="Lee S.D."/>
        </authorList>
    </citation>
    <scope>NUCLEOTIDE SEQUENCE</scope>
    <source>
        <strain evidence="4">YMB-B2</strain>
    </source>
</reference>
<dbReference type="InterPro" id="IPR036291">
    <property type="entry name" value="NAD(P)-bd_dom_sf"/>
</dbReference>
<organism evidence="4 5">
    <name type="scientific">Microbacterium tenebrionis</name>
    <dbReference type="NCBI Taxonomy" id="2830665"/>
    <lineage>
        <taxon>Bacteria</taxon>
        <taxon>Bacillati</taxon>
        <taxon>Actinomycetota</taxon>
        <taxon>Actinomycetes</taxon>
        <taxon>Micrococcales</taxon>
        <taxon>Microbacteriaceae</taxon>
        <taxon>Microbacterium</taxon>
    </lineage>
</organism>
<sequence>MTKLKVGIIGLGFIGTQKHLPGLASQSEEVEIRAFCDLELSRAENARAEFGVDESYATADWHAVVADDTLDVIHVCTWNTSHREITIAALEAGKHVMVEKPMAVTGEDARAMLEASRRTGKKLTVGYQYRWREDNKFLRSAVDEGRLGEIYHARGHAVRRRGVPIWGSFTDKDKQGGGPLIDLGTHALDLALWFMGNYEVASVTGTVFHKLGDKPEGNMGGEWDPATFHVEDSAFGYVTMKNGATVFLEAAWALNVPQSREACVTLAGTDGGAESRQLGAQWEASLNGVVGGQLTETAPDFKGAYFGASSSSGSGFTVLGAQEAAQWVRAIKTDTDPLVLPEQACVVTEILDGIYRSAASGQPVTF</sequence>
<dbReference type="Pfam" id="PF01408">
    <property type="entry name" value="GFO_IDH_MocA"/>
    <property type="match status" value="1"/>
</dbReference>
<keyword evidence="5" id="KW-1185">Reference proteome</keyword>
<dbReference type="InterPro" id="IPR052515">
    <property type="entry name" value="Gfo/Idh/MocA_Oxidoreductase"/>
</dbReference>
<evidence type="ECO:0000256" key="1">
    <source>
        <dbReference type="ARBA" id="ARBA00023027"/>
    </source>
</evidence>
<evidence type="ECO:0000313" key="5">
    <source>
        <dbReference type="Proteomes" id="UP001139289"/>
    </source>
</evidence>
<evidence type="ECO:0000259" key="3">
    <source>
        <dbReference type="Pfam" id="PF22725"/>
    </source>
</evidence>
<gene>
    <name evidence="4" type="ORF">KEC56_04985</name>
</gene>
<dbReference type="InterPro" id="IPR055170">
    <property type="entry name" value="GFO_IDH_MocA-like_dom"/>
</dbReference>
<dbReference type="AlphaFoldDB" id="A0A9X1LNA5"/>
<evidence type="ECO:0000313" key="4">
    <source>
        <dbReference type="EMBL" id="MCC2028878.1"/>
    </source>
</evidence>